<dbReference type="Pfam" id="PF03870">
    <property type="entry name" value="RNA_pol_Rpb8"/>
    <property type="match status" value="1"/>
</dbReference>
<evidence type="ECO:0000313" key="5">
    <source>
        <dbReference type="EMBL" id="KCV71208.1"/>
    </source>
</evidence>
<organism evidence="5">
    <name type="scientific">Fonticula alba</name>
    <name type="common">Slime mold</name>
    <dbReference type="NCBI Taxonomy" id="691883"/>
    <lineage>
        <taxon>Eukaryota</taxon>
        <taxon>Rotosphaerida</taxon>
        <taxon>Fonticulaceae</taxon>
        <taxon>Fonticula</taxon>
    </lineage>
</organism>
<dbReference type="GO" id="GO:0005736">
    <property type="term" value="C:RNA polymerase I complex"/>
    <property type="evidence" value="ECO:0007669"/>
    <property type="project" value="TreeGrafter"/>
</dbReference>
<dbReference type="GeneID" id="20526884"/>
<gene>
    <name evidence="5" type="ORF">H696_02159</name>
</gene>
<dbReference type="Proteomes" id="UP000030693">
    <property type="component" value="Unassembled WGS sequence"/>
</dbReference>
<dbReference type="GO" id="GO:0003899">
    <property type="term" value="F:DNA-directed RNA polymerase activity"/>
    <property type="evidence" value="ECO:0007669"/>
    <property type="project" value="UniProtKB-UniRule"/>
</dbReference>
<evidence type="ECO:0000256" key="3">
    <source>
        <dbReference type="ARBA" id="ARBA00023242"/>
    </source>
</evidence>
<reference evidence="5" key="1">
    <citation type="submission" date="2013-04" db="EMBL/GenBank/DDBJ databases">
        <title>The Genome Sequence of Fonticula alba ATCC 38817.</title>
        <authorList>
            <consortium name="The Broad Institute Genomics Platform"/>
            <person name="Russ C."/>
            <person name="Cuomo C."/>
            <person name="Burger G."/>
            <person name="Gray M.W."/>
            <person name="Holland P.W.H."/>
            <person name="King N."/>
            <person name="Lang F.B.F."/>
            <person name="Roger A.J."/>
            <person name="Ruiz-Trillo I."/>
            <person name="Brown M."/>
            <person name="Walker B."/>
            <person name="Young S."/>
            <person name="Zeng Q."/>
            <person name="Gargeya S."/>
            <person name="Fitzgerald M."/>
            <person name="Haas B."/>
            <person name="Abouelleil A."/>
            <person name="Allen A.W."/>
            <person name="Alvarado L."/>
            <person name="Arachchi H.M."/>
            <person name="Berlin A.M."/>
            <person name="Chapman S.B."/>
            <person name="Gainer-Dewar J."/>
            <person name="Goldberg J."/>
            <person name="Griggs A."/>
            <person name="Gujja S."/>
            <person name="Hansen M."/>
            <person name="Howarth C."/>
            <person name="Imamovic A."/>
            <person name="Ireland A."/>
            <person name="Larimer J."/>
            <person name="McCowan C."/>
            <person name="Murphy C."/>
            <person name="Pearson M."/>
            <person name="Poon T.W."/>
            <person name="Priest M."/>
            <person name="Roberts A."/>
            <person name="Saif S."/>
            <person name="Shea T."/>
            <person name="Sisk P."/>
            <person name="Sykes S."/>
            <person name="Wortman J."/>
            <person name="Nusbaum C."/>
            <person name="Birren B."/>
        </authorList>
    </citation>
    <scope>NUCLEOTIDE SEQUENCE [LARGE SCALE GENOMIC DNA]</scope>
    <source>
        <strain evidence="5">ATCC 38817</strain>
    </source>
</reference>
<evidence type="ECO:0000313" key="6">
    <source>
        <dbReference type="Proteomes" id="UP000030693"/>
    </source>
</evidence>
<dbReference type="EMBL" id="KB932203">
    <property type="protein sequence ID" value="KCV71208.1"/>
    <property type="molecule type" value="Genomic_DNA"/>
</dbReference>
<dbReference type="eggNOG" id="KOG3400">
    <property type="taxonomic scope" value="Eukaryota"/>
</dbReference>
<evidence type="ECO:0000256" key="1">
    <source>
        <dbReference type="ARBA" id="ARBA00004123"/>
    </source>
</evidence>
<dbReference type="OMA" id="KEDDKGW"/>
<dbReference type="OrthoDB" id="20018at2759"/>
<dbReference type="PIRSF" id="PIRSF000779">
    <property type="entry name" value="RNA_pol_Rpb8"/>
    <property type="match status" value="1"/>
</dbReference>
<dbReference type="PANTHER" id="PTHR10917:SF0">
    <property type="entry name" value="DNA-DIRECTED RNA POLYMERASES I, II, AND III SUBUNIT RPABC3"/>
    <property type="match status" value="1"/>
</dbReference>
<dbReference type="InterPro" id="IPR012340">
    <property type="entry name" value="NA-bd_OB-fold"/>
</dbReference>
<keyword evidence="3 4" id="KW-0539">Nucleus</keyword>
<proteinExistence type="inferred from homology"/>
<evidence type="ECO:0000256" key="2">
    <source>
        <dbReference type="ARBA" id="ARBA00008912"/>
    </source>
</evidence>
<accession>A0A058ZBB1</accession>
<dbReference type="STRING" id="691883.A0A058ZBB1"/>
<dbReference type="SUPFAM" id="SSF50249">
    <property type="entry name" value="Nucleic acid-binding proteins"/>
    <property type="match status" value="1"/>
</dbReference>
<comment type="subcellular location">
    <subcellularLocation>
        <location evidence="1">Nucleus</location>
    </subcellularLocation>
</comment>
<sequence length="147" mass="16542">MSSAHQFEDYFEVFEQDPGGKPFDRVTRIVANGENTAGEITLDVHSDLFPLNKEADNKFYLVLSKTLSLDSADPVGFDQRGAPSLADNFEYVMHGRVYRSVPEDGDRRIILFISFGGLLMCLKVAPRHLNNLALGEDVYLLMRRSGR</sequence>
<dbReference type="InterPro" id="IPR005570">
    <property type="entry name" value="RPABC3"/>
</dbReference>
<keyword evidence="6" id="KW-1185">Reference proteome</keyword>
<dbReference type="SMART" id="SM00658">
    <property type="entry name" value="RPOL8c"/>
    <property type="match status" value="1"/>
</dbReference>
<comment type="similarity">
    <text evidence="2 4">Belongs to the eukaryotic RPB8 RNA polymerase subunit family.</text>
</comment>
<dbReference type="GO" id="GO:0005665">
    <property type="term" value="C:RNA polymerase II, core complex"/>
    <property type="evidence" value="ECO:0007669"/>
    <property type="project" value="UniProtKB-UniRule"/>
</dbReference>
<name>A0A058ZBB1_FONAL</name>
<evidence type="ECO:0000256" key="4">
    <source>
        <dbReference type="PIRNR" id="PIRNR000779"/>
    </source>
</evidence>
<comment type="function">
    <text evidence="4">DNA-dependent RNA polymerase catalyzes the transcription of DNA into RNA using the four ribonucleoside triphosphates as substrates. Common component of RNA polymerases I, II and III which synthesize ribosomal RNA precursors, mRNA precursors and many functional non-coding RNAs, and small RNAs, such as 5S rRNA and tRNAs, respectively.</text>
</comment>
<dbReference type="GO" id="GO:0006351">
    <property type="term" value="P:DNA-templated transcription"/>
    <property type="evidence" value="ECO:0007669"/>
    <property type="project" value="UniProtKB-UniRule"/>
</dbReference>
<dbReference type="PANTHER" id="PTHR10917">
    <property type="entry name" value="DNA-DIRECTED RNA POLYMERASES I, II, AND III SUBUNIT RPABC3"/>
    <property type="match status" value="1"/>
</dbReference>
<dbReference type="Gene3D" id="2.40.50.140">
    <property type="entry name" value="Nucleic acid-binding proteins"/>
    <property type="match status" value="1"/>
</dbReference>
<protein>
    <recommendedName>
        <fullName evidence="4">DNA-directed RNA polymerases I, II, and III subunit RPABC3</fullName>
    </recommendedName>
</protein>
<dbReference type="AlphaFoldDB" id="A0A058ZBB1"/>
<dbReference type="RefSeq" id="XP_009494331.1">
    <property type="nucleotide sequence ID" value="XM_009496056.1"/>
</dbReference>
<dbReference type="GO" id="GO:0005666">
    <property type="term" value="C:RNA polymerase III complex"/>
    <property type="evidence" value="ECO:0007669"/>
    <property type="project" value="TreeGrafter"/>
</dbReference>